<gene>
    <name evidence="2" type="ORF">MGAL_10B018828</name>
</gene>
<proteinExistence type="predicted"/>
<comment type="caution">
    <text evidence="2">The sequence shown here is derived from an EMBL/GenBank/DDBJ whole genome shotgun (WGS) entry which is preliminary data.</text>
</comment>
<keyword evidence="3" id="KW-1185">Reference proteome</keyword>
<reference evidence="2" key="1">
    <citation type="submission" date="2018-11" db="EMBL/GenBank/DDBJ databases">
        <authorList>
            <person name="Alioto T."/>
            <person name="Alioto T."/>
        </authorList>
    </citation>
    <scope>NUCLEOTIDE SEQUENCE</scope>
</reference>
<name>A0A8B6CUT9_MYTGA</name>
<evidence type="ECO:0000313" key="2">
    <source>
        <dbReference type="EMBL" id="VDI10903.1"/>
    </source>
</evidence>
<feature type="signal peptide" evidence="1">
    <location>
        <begin position="1"/>
        <end position="21"/>
    </location>
</feature>
<evidence type="ECO:0000256" key="1">
    <source>
        <dbReference type="SAM" id="SignalP"/>
    </source>
</evidence>
<feature type="chain" id="PRO_5032279337" evidence="1">
    <location>
        <begin position="22"/>
        <end position="95"/>
    </location>
</feature>
<evidence type="ECO:0000313" key="3">
    <source>
        <dbReference type="Proteomes" id="UP000596742"/>
    </source>
</evidence>
<dbReference type="AlphaFoldDB" id="A0A8B6CUT9"/>
<dbReference type="Proteomes" id="UP000596742">
    <property type="component" value="Unassembled WGS sequence"/>
</dbReference>
<dbReference type="EMBL" id="UYJE01002454">
    <property type="protein sequence ID" value="VDI10903.1"/>
    <property type="molecule type" value="Genomic_DNA"/>
</dbReference>
<organism evidence="2 3">
    <name type="scientific">Mytilus galloprovincialis</name>
    <name type="common">Mediterranean mussel</name>
    <dbReference type="NCBI Taxonomy" id="29158"/>
    <lineage>
        <taxon>Eukaryota</taxon>
        <taxon>Metazoa</taxon>
        <taxon>Spiralia</taxon>
        <taxon>Lophotrochozoa</taxon>
        <taxon>Mollusca</taxon>
        <taxon>Bivalvia</taxon>
        <taxon>Autobranchia</taxon>
        <taxon>Pteriomorphia</taxon>
        <taxon>Mytilida</taxon>
        <taxon>Mytiloidea</taxon>
        <taxon>Mytilidae</taxon>
        <taxon>Mytilinae</taxon>
        <taxon>Mytilus</taxon>
    </lineage>
</organism>
<protein>
    <submittedName>
        <fullName evidence="2">Uncharacterized protein</fullName>
    </submittedName>
</protein>
<accession>A0A8B6CUT9</accession>
<sequence length="95" mass="10757">MKAAVGLLICFCVAYFTVCEANYGCPIKIACKIHCLTKRCFGKCGGGGWIKKKCICFWCRKSNQDQVIGDFPSNEVTKEFPSDEFNEEFPSDKFY</sequence>
<keyword evidence="1" id="KW-0732">Signal</keyword>